<gene>
    <name evidence="3" type="ORF">JCM31447_29960</name>
</gene>
<accession>A0A4P2VXY4</accession>
<feature type="transmembrane region" description="Helical" evidence="2">
    <location>
        <begin position="92"/>
        <end position="112"/>
    </location>
</feature>
<feature type="transmembrane region" description="Helical" evidence="2">
    <location>
        <begin position="61"/>
        <end position="86"/>
    </location>
</feature>
<evidence type="ECO:0000313" key="4">
    <source>
        <dbReference type="Proteomes" id="UP000291236"/>
    </source>
</evidence>
<evidence type="ECO:0000313" key="3">
    <source>
        <dbReference type="EMBL" id="BBH54525.1"/>
    </source>
</evidence>
<keyword evidence="4" id="KW-1185">Reference proteome</keyword>
<feature type="compositionally biased region" description="Polar residues" evidence="1">
    <location>
        <begin position="1"/>
        <end position="17"/>
    </location>
</feature>
<proteinExistence type="predicted"/>
<name>A0A4P2VXY4_FLUSA</name>
<dbReference type="Proteomes" id="UP000291236">
    <property type="component" value="Chromosome"/>
</dbReference>
<organism evidence="3 4">
    <name type="scientific">Fluviispira sanaruensis</name>
    <dbReference type="NCBI Taxonomy" id="2493639"/>
    <lineage>
        <taxon>Bacteria</taxon>
        <taxon>Pseudomonadati</taxon>
        <taxon>Bdellovibrionota</taxon>
        <taxon>Oligoflexia</taxon>
        <taxon>Silvanigrellales</taxon>
        <taxon>Silvanigrellaceae</taxon>
        <taxon>Fluviispira</taxon>
    </lineage>
</organism>
<sequence length="154" mass="17354">MLKTSKNSNNQLNADNSASHHEHSKNNEHGLLPVRLYIGIFIVLLMMIFMNIGISMLPIPSIWIISLLIFIAVIQTILVSVFYMELIHEDKFYSFIFGSAILFMLLFFGITLGEIRGRDFFTATEGVKMMRGVDQNGNYAPGGPKIEKKSEGSH</sequence>
<dbReference type="EMBL" id="AP019368">
    <property type="protein sequence ID" value="BBH54525.1"/>
    <property type="molecule type" value="Genomic_DNA"/>
</dbReference>
<dbReference type="OrthoDB" id="5296545at2"/>
<keyword evidence="2" id="KW-0812">Transmembrane</keyword>
<keyword evidence="2" id="KW-0472">Membrane</keyword>
<feature type="compositionally biased region" description="Basic and acidic residues" evidence="1">
    <location>
        <begin position="145"/>
        <end position="154"/>
    </location>
</feature>
<feature type="region of interest" description="Disordered" evidence="1">
    <location>
        <begin position="135"/>
        <end position="154"/>
    </location>
</feature>
<dbReference type="AlphaFoldDB" id="A0A4P2VXY4"/>
<reference evidence="3 4" key="1">
    <citation type="submission" date="2018-12" db="EMBL/GenBank/DDBJ databases">
        <title>Rubrispira sanarue gen. nov., sp., nov., a member of the order Silvanigrellales, isolated from a brackish lake in Hamamatsu Japan.</title>
        <authorList>
            <person name="Maejima Y."/>
            <person name="Iino T."/>
            <person name="Muraguchi Y."/>
            <person name="Fukuda K."/>
            <person name="Nojiri H."/>
            <person name="Ohkuma M."/>
            <person name="Moriuchi R."/>
            <person name="Dohra H."/>
            <person name="Kimbara K."/>
            <person name="Shintani M."/>
        </authorList>
    </citation>
    <scope>NUCLEOTIDE SEQUENCE [LARGE SCALE GENOMIC DNA]</scope>
    <source>
        <strain evidence="3 4">RF1110005</strain>
    </source>
</reference>
<dbReference type="RefSeq" id="WP_130612429.1">
    <property type="nucleotide sequence ID" value="NZ_AP019368.1"/>
</dbReference>
<feature type="transmembrane region" description="Helical" evidence="2">
    <location>
        <begin position="34"/>
        <end position="54"/>
    </location>
</feature>
<evidence type="ECO:0000256" key="1">
    <source>
        <dbReference type="SAM" id="MobiDB-lite"/>
    </source>
</evidence>
<protein>
    <submittedName>
        <fullName evidence="3">Uncharacterized protein</fullName>
    </submittedName>
</protein>
<dbReference type="KEGG" id="sbf:JCM31447_29960"/>
<keyword evidence="2" id="KW-1133">Transmembrane helix</keyword>
<feature type="region of interest" description="Disordered" evidence="1">
    <location>
        <begin position="1"/>
        <end position="26"/>
    </location>
</feature>
<evidence type="ECO:0000256" key="2">
    <source>
        <dbReference type="SAM" id="Phobius"/>
    </source>
</evidence>